<dbReference type="GO" id="GO:0004789">
    <property type="term" value="F:thiamine-phosphate diphosphorylase activity"/>
    <property type="evidence" value="ECO:0007669"/>
    <property type="project" value="TreeGrafter"/>
</dbReference>
<dbReference type="CDD" id="cd00564">
    <property type="entry name" value="TMP_TenI"/>
    <property type="match status" value="1"/>
</dbReference>
<dbReference type="GO" id="GO:0009228">
    <property type="term" value="P:thiamine biosynthetic process"/>
    <property type="evidence" value="ECO:0007669"/>
    <property type="project" value="UniProtKB-KW"/>
</dbReference>
<proteinExistence type="predicted"/>
<evidence type="ECO:0000259" key="3">
    <source>
        <dbReference type="Pfam" id="PF02581"/>
    </source>
</evidence>
<keyword evidence="5" id="KW-1185">Reference proteome</keyword>
<comment type="caution">
    <text evidence="4">The sequence shown here is derived from an EMBL/GenBank/DDBJ whole genome shotgun (WGS) entry which is preliminary data.</text>
</comment>
<dbReference type="InterPro" id="IPR013785">
    <property type="entry name" value="Aldolase_TIM"/>
</dbReference>
<dbReference type="PANTHER" id="PTHR20857">
    <property type="entry name" value="THIAMINE-PHOSPHATE PYROPHOSPHORYLASE"/>
    <property type="match status" value="1"/>
</dbReference>
<dbReference type="AlphaFoldDB" id="A0A918PVR8"/>
<organism evidence="4 5">
    <name type="scientific">Asticcacaulis endophyticus</name>
    <dbReference type="NCBI Taxonomy" id="1395890"/>
    <lineage>
        <taxon>Bacteria</taxon>
        <taxon>Pseudomonadati</taxon>
        <taxon>Pseudomonadota</taxon>
        <taxon>Alphaproteobacteria</taxon>
        <taxon>Caulobacterales</taxon>
        <taxon>Caulobacteraceae</taxon>
        <taxon>Asticcacaulis</taxon>
    </lineage>
</organism>
<comment type="pathway">
    <text evidence="1">Cofactor biosynthesis; thiamine diphosphate biosynthesis.</text>
</comment>
<evidence type="ECO:0000313" key="4">
    <source>
        <dbReference type="EMBL" id="GGZ23782.1"/>
    </source>
</evidence>
<name>A0A918PVR8_9CAUL</name>
<feature type="domain" description="Thiamine phosphate synthase/TenI" evidence="3">
    <location>
        <begin position="84"/>
        <end position="229"/>
    </location>
</feature>
<dbReference type="Proteomes" id="UP000662572">
    <property type="component" value="Unassembled WGS sequence"/>
</dbReference>
<dbReference type="Gene3D" id="3.20.20.70">
    <property type="entry name" value="Aldolase class I"/>
    <property type="match status" value="1"/>
</dbReference>
<gene>
    <name evidence="4" type="ORF">GCM10011273_06060</name>
</gene>
<reference evidence="4" key="2">
    <citation type="submission" date="2020-09" db="EMBL/GenBank/DDBJ databases">
        <authorList>
            <person name="Sun Q."/>
            <person name="Kim S."/>
        </authorList>
    </citation>
    <scope>NUCLEOTIDE SEQUENCE</scope>
    <source>
        <strain evidence="4">KCTC 32296</strain>
    </source>
</reference>
<dbReference type="GO" id="GO:0005737">
    <property type="term" value="C:cytoplasm"/>
    <property type="evidence" value="ECO:0007669"/>
    <property type="project" value="TreeGrafter"/>
</dbReference>
<keyword evidence="2" id="KW-0784">Thiamine biosynthesis</keyword>
<protein>
    <submittedName>
        <fullName evidence="4">Thiamine phosphate synthase</fullName>
    </submittedName>
</protein>
<dbReference type="PANTHER" id="PTHR20857:SF23">
    <property type="entry name" value="THIAMINE BIOSYNTHETIC BIFUNCTIONAL ENZYME"/>
    <property type="match status" value="1"/>
</dbReference>
<sequence length="238" mass="25511">MLMTMTYKTRFAYMMNKAKDIAKSAHMSSPLIHLNGHTPKSAYGHEPASDLPPLFFFTDPERTPHPEDVASLLPADCGIIYRSFGDKHAPAHARVLKSIAQQRGLKLFIGNDVDLALEVGADGVHLSERNLEAATGIRRLHPQLYITAACHSLKTLDNDGINALDAVFISPVFASNSSSANGIEPLGTKGVKAFCELSPVPVYGLGGIGVDTVDALMGTGLRGLGAVDAFMIEDEIRV</sequence>
<evidence type="ECO:0000256" key="2">
    <source>
        <dbReference type="ARBA" id="ARBA00022977"/>
    </source>
</evidence>
<dbReference type="InterPro" id="IPR022998">
    <property type="entry name" value="ThiamineP_synth_TenI"/>
</dbReference>
<dbReference type="InterPro" id="IPR036206">
    <property type="entry name" value="ThiamineP_synth_sf"/>
</dbReference>
<evidence type="ECO:0000256" key="1">
    <source>
        <dbReference type="ARBA" id="ARBA00004948"/>
    </source>
</evidence>
<accession>A0A918PVR8</accession>
<evidence type="ECO:0000313" key="5">
    <source>
        <dbReference type="Proteomes" id="UP000662572"/>
    </source>
</evidence>
<dbReference type="Pfam" id="PF02581">
    <property type="entry name" value="TMP-TENI"/>
    <property type="match status" value="1"/>
</dbReference>
<reference evidence="4" key="1">
    <citation type="journal article" date="2014" name="Int. J. Syst. Evol. Microbiol.">
        <title>Complete genome sequence of Corynebacterium casei LMG S-19264T (=DSM 44701T), isolated from a smear-ripened cheese.</title>
        <authorList>
            <consortium name="US DOE Joint Genome Institute (JGI-PGF)"/>
            <person name="Walter F."/>
            <person name="Albersmeier A."/>
            <person name="Kalinowski J."/>
            <person name="Ruckert C."/>
        </authorList>
    </citation>
    <scope>NUCLEOTIDE SEQUENCE</scope>
    <source>
        <strain evidence="4">KCTC 32296</strain>
    </source>
</reference>
<dbReference type="SUPFAM" id="SSF51391">
    <property type="entry name" value="Thiamin phosphate synthase"/>
    <property type="match status" value="1"/>
</dbReference>
<dbReference type="EMBL" id="BMZB01000001">
    <property type="protein sequence ID" value="GGZ23782.1"/>
    <property type="molecule type" value="Genomic_DNA"/>
</dbReference>